<feature type="coiled-coil region" evidence="1">
    <location>
        <begin position="88"/>
        <end position="115"/>
    </location>
</feature>
<proteinExistence type="predicted"/>
<sequence length="208" mass="24405">MIPNDVQLPLTLDSRIETLDISPIEVMYCEATLEQHSIYLKLDTRSSKYVKVTETKDYAIIVGTDWLRKVKRKIDLAKRVFKKPVSLKKKYEVDLEEINEEENEKEYDSEEVEEKRSYVVQGDEDEVSIVEIKKNSVSIEGKKKNLEPYKRIKQEILEEKGPDMIGWYKKRLNNKADSCAICQDLSTGIETLECLVENLNKELEYKRY</sequence>
<dbReference type="Proteomes" id="UP000789901">
    <property type="component" value="Unassembled WGS sequence"/>
</dbReference>
<protein>
    <submittedName>
        <fullName evidence="2">17894_t:CDS:1</fullName>
    </submittedName>
</protein>
<gene>
    <name evidence="2" type="ORF">GMARGA_LOCUS25534</name>
</gene>
<evidence type="ECO:0000313" key="2">
    <source>
        <dbReference type="EMBL" id="CAG8812275.1"/>
    </source>
</evidence>
<evidence type="ECO:0000256" key="1">
    <source>
        <dbReference type="SAM" id="Coils"/>
    </source>
</evidence>
<keyword evidence="3" id="KW-1185">Reference proteome</keyword>
<evidence type="ECO:0000313" key="3">
    <source>
        <dbReference type="Proteomes" id="UP000789901"/>
    </source>
</evidence>
<name>A0ABN7W3C2_GIGMA</name>
<organism evidence="2 3">
    <name type="scientific">Gigaspora margarita</name>
    <dbReference type="NCBI Taxonomy" id="4874"/>
    <lineage>
        <taxon>Eukaryota</taxon>
        <taxon>Fungi</taxon>
        <taxon>Fungi incertae sedis</taxon>
        <taxon>Mucoromycota</taxon>
        <taxon>Glomeromycotina</taxon>
        <taxon>Glomeromycetes</taxon>
        <taxon>Diversisporales</taxon>
        <taxon>Gigasporaceae</taxon>
        <taxon>Gigaspora</taxon>
    </lineage>
</organism>
<accession>A0ABN7W3C2</accession>
<comment type="caution">
    <text evidence="2">The sequence shown here is derived from an EMBL/GenBank/DDBJ whole genome shotgun (WGS) entry which is preliminary data.</text>
</comment>
<reference evidence="2 3" key="1">
    <citation type="submission" date="2021-06" db="EMBL/GenBank/DDBJ databases">
        <authorList>
            <person name="Kallberg Y."/>
            <person name="Tangrot J."/>
            <person name="Rosling A."/>
        </authorList>
    </citation>
    <scope>NUCLEOTIDE SEQUENCE [LARGE SCALE GENOMIC DNA]</scope>
    <source>
        <strain evidence="2 3">120-4 pot B 10/14</strain>
    </source>
</reference>
<dbReference type="EMBL" id="CAJVQB010028392">
    <property type="protein sequence ID" value="CAG8812275.1"/>
    <property type="molecule type" value="Genomic_DNA"/>
</dbReference>
<keyword evidence="1" id="KW-0175">Coiled coil</keyword>